<evidence type="ECO:0000313" key="1">
    <source>
        <dbReference type="EnsemblPlants" id="LPERR10G10410.2"/>
    </source>
</evidence>
<dbReference type="Proteomes" id="UP000032180">
    <property type="component" value="Chromosome 10"/>
</dbReference>
<reference evidence="1 2" key="1">
    <citation type="submission" date="2012-08" db="EMBL/GenBank/DDBJ databases">
        <title>Oryza genome evolution.</title>
        <authorList>
            <person name="Wing R.A."/>
        </authorList>
    </citation>
    <scope>NUCLEOTIDE SEQUENCE</scope>
</reference>
<evidence type="ECO:0000313" key="2">
    <source>
        <dbReference type="Proteomes" id="UP000032180"/>
    </source>
</evidence>
<dbReference type="Gramene" id="LPERR10G10410.2">
    <property type="protein sequence ID" value="LPERR10G10410.2"/>
    <property type="gene ID" value="LPERR10G10410"/>
</dbReference>
<accession>A0A0D9XKW4</accession>
<name>A0A0D9XKW4_9ORYZ</name>
<dbReference type="PANTHER" id="PTHR18868:SF28">
    <property type="entry name" value="PEPTIDASE S1 DOMAIN-CONTAINING PROTEIN"/>
    <property type="match status" value="1"/>
</dbReference>
<keyword evidence="2" id="KW-1185">Reference proteome</keyword>
<dbReference type="EnsemblPlants" id="LPERR10G10410.2">
    <property type="protein sequence ID" value="LPERR10G10410.2"/>
    <property type="gene ID" value="LPERR10G10410"/>
</dbReference>
<dbReference type="AlphaFoldDB" id="A0A0D9XKW4"/>
<proteinExistence type="predicted"/>
<reference evidence="2" key="2">
    <citation type="submission" date="2013-12" db="EMBL/GenBank/DDBJ databases">
        <authorList>
            <person name="Yu Y."/>
            <person name="Lee S."/>
            <person name="de Baynast K."/>
            <person name="Wissotski M."/>
            <person name="Liu L."/>
            <person name="Talag J."/>
            <person name="Goicoechea J."/>
            <person name="Angelova A."/>
            <person name="Jetty R."/>
            <person name="Kudrna D."/>
            <person name="Golser W."/>
            <person name="Rivera L."/>
            <person name="Zhang J."/>
            <person name="Wing R."/>
        </authorList>
    </citation>
    <scope>NUCLEOTIDE SEQUENCE</scope>
</reference>
<reference evidence="1" key="3">
    <citation type="submission" date="2015-04" db="UniProtKB">
        <authorList>
            <consortium name="EnsemblPlants"/>
        </authorList>
    </citation>
    <scope>IDENTIFICATION</scope>
</reference>
<sequence>MGTSGKVTKYNKKDCNLDCKGIKLSTCKIKKAGIGGPLITFDGSFVGMNFYDGSGVTPFVPKDKNVQVLNKVEYSQSIMSPIPIDIGGKRKNSLHLLLPVGRYAMRR</sequence>
<dbReference type="HOGENOM" id="CLU_2213702_0_0_1"/>
<dbReference type="PANTHER" id="PTHR18868">
    <property type="entry name" value="OS07G0665300 PROTEIN-RELATED"/>
    <property type="match status" value="1"/>
</dbReference>
<protein>
    <submittedName>
        <fullName evidence="1">Uncharacterized protein</fullName>
    </submittedName>
</protein>
<organism evidence="1 2">
    <name type="scientific">Leersia perrieri</name>
    <dbReference type="NCBI Taxonomy" id="77586"/>
    <lineage>
        <taxon>Eukaryota</taxon>
        <taxon>Viridiplantae</taxon>
        <taxon>Streptophyta</taxon>
        <taxon>Embryophyta</taxon>
        <taxon>Tracheophyta</taxon>
        <taxon>Spermatophyta</taxon>
        <taxon>Magnoliopsida</taxon>
        <taxon>Liliopsida</taxon>
        <taxon>Poales</taxon>
        <taxon>Poaceae</taxon>
        <taxon>BOP clade</taxon>
        <taxon>Oryzoideae</taxon>
        <taxon>Oryzeae</taxon>
        <taxon>Oryzinae</taxon>
        <taxon>Leersia</taxon>
    </lineage>
</organism>